<dbReference type="CDD" id="cd13831">
    <property type="entry name" value="HU"/>
    <property type="match status" value="1"/>
</dbReference>
<sequence length="92" mass="9414">MNKDQLVSAVAESADISKADADKAINGLATAIRSAVAGGNKVQIPGLGTFEPRERSARTGRNPQTGESIQIAASTVPGFKAATAFKNEVSGK</sequence>
<keyword evidence="1" id="KW-0226">DNA condensation</keyword>
<feature type="region of interest" description="Disordered" evidence="4">
    <location>
        <begin position="45"/>
        <end position="66"/>
    </location>
</feature>
<dbReference type="OrthoDB" id="9799835at2"/>
<comment type="similarity">
    <text evidence="3">Belongs to the bacterial histone-like protein family.</text>
</comment>
<dbReference type="SUPFAM" id="SSF47729">
    <property type="entry name" value="IHF-like DNA-binding proteins"/>
    <property type="match status" value="1"/>
</dbReference>
<evidence type="ECO:0000256" key="2">
    <source>
        <dbReference type="ARBA" id="ARBA00023125"/>
    </source>
</evidence>
<accession>A0A7L4YNC9</accession>
<dbReference type="Pfam" id="PF00216">
    <property type="entry name" value="Bac_DNA_binding"/>
    <property type="match status" value="1"/>
</dbReference>
<dbReference type="PRINTS" id="PR01727">
    <property type="entry name" value="DNABINDINGHU"/>
</dbReference>
<evidence type="ECO:0000313" key="6">
    <source>
        <dbReference type="Proteomes" id="UP000463857"/>
    </source>
</evidence>
<organism evidence="5 6">
    <name type="scientific">Epidermidibacterium keratini</name>
    <dbReference type="NCBI Taxonomy" id="1891644"/>
    <lineage>
        <taxon>Bacteria</taxon>
        <taxon>Bacillati</taxon>
        <taxon>Actinomycetota</taxon>
        <taxon>Actinomycetes</taxon>
        <taxon>Sporichthyales</taxon>
        <taxon>Sporichthyaceae</taxon>
        <taxon>Epidermidibacterium</taxon>
    </lineage>
</organism>
<protein>
    <submittedName>
        <fullName evidence="5">DNA-binding protein</fullName>
    </submittedName>
</protein>
<evidence type="ECO:0000313" key="5">
    <source>
        <dbReference type="EMBL" id="QHC00057.1"/>
    </source>
</evidence>
<dbReference type="KEGG" id="eke:EK0264_07040"/>
<dbReference type="GO" id="GO:0030527">
    <property type="term" value="F:structural constituent of chromatin"/>
    <property type="evidence" value="ECO:0007669"/>
    <property type="project" value="InterPro"/>
</dbReference>
<dbReference type="GO" id="GO:0030261">
    <property type="term" value="P:chromosome condensation"/>
    <property type="evidence" value="ECO:0007669"/>
    <property type="project" value="UniProtKB-KW"/>
</dbReference>
<keyword evidence="2 5" id="KW-0238">DNA-binding</keyword>
<dbReference type="SMART" id="SM00411">
    <property type="entry name" value="BHL"/>
    <property type="match status" value="1"/>
</dbReference>
<name>A0A7L4YNC9_9ACTN</name>
<evidence type="ECO:0000256" key="1">
    <source>
        <dbReference type="ARBA" id="ARBA00023067"/>
    </source>
</evidence>
<dbReference type="PANTHER" id="PTHR33175:SF3">
    <property type="entry name" value="DNA-BINDING PROTEIN HU-BETA"/>
    <property type="match status" value="1"/>
</dbReference>
<evidence type="ECO:0000256" key="3">
    <source>
        <dbReference type="RuleBase" id="RU003939"/>
    </source>
</evidence>
<proteinExistence type="inferred from homology"/>
<dbReference type="EMBL" id="CP047156">
    <property type="protein sequence ID" value="QHC00057.1"/>
    <property type="molecule type" value="Genomic_DNA"/>
</dbReference>
<evidence type="ECO:0000256" key="4">
    <source>
        <dbReference type="SAM" id="MobiDB-lite"/>
    </source>
</evidence>
<dbReference type="InterPro" id="IPR010992">
    <property type="entry name" value="IHF-like_DNA-bd_dom_sf"/>
</dbReference>
<dbReference type="PANTHER" id="PTHR33175">
    <property type="entry name" value="DNA-BINDING PROTEIN HU"/>
    <property type="match status" value="1"/>
</dbReference>
<dbReference type="Gene3D" id="4.10.520.10">
    <property type="entry name" value="IHF-like DNA-binding proteins"/>
    <property type="match status" value="1"/>
</dbReference>
<dbReference type="Proteomes" id="UP000463857">
    <property type="component" value="Chromosome"/>
</dbReference>
<dbReference type="InterPro" id="IPR000119">
    <property type="entry name" value="Hist_DNA-bd"/>
</dbReference>
<dbReference type="AlphaFoldDB" id="A0A7L4YNC9"/>
<dbReference type="InParanoid" id="A0A7L4YNC9"/>
<reference evidence="5 6" key="1">
    <citation type="journal article" date="2018" name="Int. J. Syst. Evol. Microbiol.">
        <title>Epidermidibacterium keratini gen. nov., sp. nov., a member of the family Sporichthyaceae, isolated from keratin epidermis.</title>
        <authorList>
            <person name="Lee D.G."/>
            <person name="Trujillo M.E."/>
            <person name="Kang S."/>
            <person name="Nam J.J."/>
            <person name="Kim Y.J."/>
        </authorList>
    </citation>
    <scope>NUCLEOTIDE SEQUENCE [LARGE SCALE GENOMIC DNA]</scope>
    <source>
        <strain evidence="5 6">EPI-7</strain>
    </source>
</reference>
<keyword evidence="6" id="KW-1185">Reference proteome</keyword>
<dbReference type="RefSeq" id="WP_159544160.1">
    <property type="nucleotide sequence ID" value="NZ_CP047156.1"/>
</dbReference>
<dbReference type="GO" id="GO:0003677">
    <property type="term" value="F:DNA binding"/>
    <property type="evidence" value="ECO:0007669"/>
    <property type="project" value="UniProtKB-KW"/>
</dbReference>
<gene>
    <name evidence="5" type="ORF">EK0264_07040</name>
</gene>